<evidence type="ECO:0000313" key="3">
    <source>
        <dbReference type="Proteomes" id="UP000694888"/>
    </source>
</evidence>
<gene>
    <name evidence="4" type="primary">LOC101850820</name>
</gene>
<feature type="compositionally biased region" description="Basic and acidic residues" evidence="2">
    <location>
        <begin position="92"/>
        <end position="103"/>
    </location>
</feature>
<protein>
    <submittedName>
        <fullName evidence="4">Flagellum-associated coiled-coil domain-containing protein 1</fullName>
    </submittedName>
</protein>
<dbReference type="Proteomes" id="UP000694888">
    <property type="component" value="Unplaced"/>
</dbReference>
<feature type="coiled-coil region" evidence="1">
    <location>
        <begin position="205"/>
        <end position="359"/>
    </location>
</feature>
<sequence length="538" mass="62042">MNRTMPSEHGTVYSDSIGFDHQFGGPAPHSGRPSSALNNSNSHNLRWGHRPKSTPISASPRHGPGYPASKISRPKTAAVILGRTDCDRVQQLEHEPTRRHNLENHLPPKRTKPPPWQKNLETPLVPFVVGPGYILSRSKTKCHVTIKDEFFDPIFEENNKKKPQGDPERFFRKSVYYSEEFLKDKVDQMTSTHQEHVRDMDLEHREDMLKQKRQMEEDHREAQASLEKQIARMAKEIEFLQGAFESYKSTLHMETADKWNSREAELKQKCADEKQQALHDLKMRLTKERNQEMASTNREHSKAMEALRKENKREMDSLIRRFSNAAGDIEKLRKTTAELEETKSELDQLKEAYNETCIKLTSTTRMLTDAKVRLMDFEERFQERVAQVDDKYRHKLEELMTQNTELKRLFVQKCGELFDEKSNTDNQTSQRVKTAKEAMETLIKSKQRANVNLAVGGPLDKIRGGKTRPLSAPGTRSETHKAHVTAGETDAHPTKREFIPPDVNVDSNPETEEMRAELFSGPVRELSKEELLKSMSEF</sequence>
<organism evidence="3 4">
    <name type="scientific">Aplysia californica</name>
    <name type="common">California sea hare</name>
    <dbReference type="NCBI Taxonomy" id="6500"/>
    <lineage>
        <taxon>Eukaryota</taxon>
        <taxon>Metazoa</taxon>
        <taxon>Spiralia</taxon>
        <taxon>Lophotrochozoa</taxon>
        <taxon>Mollusca</taxon>
        <taxon>Gastropoda</taxon>
        <taxon>Heterobranchia</taxon>
        <taxon>Euthyneura</taxon>
        <taxon>Tectipleura</taxon>
        <taxon>Aplysiida</taxon>
        <taxon>Aplysioidea</taxon>
        <taxon>Aplysiidae</taxon>
        <taxon>Aplysia</taxon>
    </lineage>
</organism>
<feature type="compositionally biased region" description="Basic and acidic residues" evidence="2">
    <location>
        <begin position="489"/>
        <end position="499"/>
    </location>
</feature>
<evidence type="ECO:0000256" key="2">
    <source>
        <dbReference type="SAM" id="MobiDB-lite"/>
    </source>
</evidence>
<dbReference type="InterPro" id="IPR026674">
    <property type="entry name" value="FLACC1"/>
</dbReference>
<feature type="compositionally biased region" description="Low complexity" evidence="2">
    <location>
        <begin position="34"/>
        <end position="45"/>
    </location>
</feature>
<dbReference type="RefSeq" id="XP_005102826.2">
    <property type="nucleotide sequence ID" value="XM_005102769.3"/>
</dbReference>
<evidence type="ECO:0000313" key="4">
    <source>
        <dbReference type="RefSeq" id="XP_005102826.2"/>
    </source>
</evidence>
<keyword evidence="3" id="KW-1185">Reference proteome</keyword>
<dbReference type="PANTHER" id="PTHR21707">
    <property type="entry name" value="FLAGELLUM-ASSOCIATED COILED-COIL DOMAIN-CONTAINING PROTEIN 1"/>
    <property type="match status" value="1"/>
</dbReference>
<proteinExistence type="predicted"/>
<evidence type="ECO:0000256" key="1">
    <source>
        <dbReference type="SAM" id="Coils"/>
    </source>
</evidence>
<name>A0ABM0JW08_APLCA</name>
<feature type="region of interest" description="Disordered" evidence="2">
    <location>
        <begin position="92"/>
        <end position="118"/>
    </location>
</feature>
<reference evidence="4" key="1">
    <citation type="submission" date="2025-08" db="UniProtKB">
        <authorList>
            <consortium name="RefSeq"/>
        </authorList>
    </citation>
    <scope>IDENTIFICATION</scope>
</reference>
<keyword evidence="1" id="KW-0175">Coiled coil</keyword>
<feature type="region of interest" description="Disordered" evidence="2">
    <location>
        <begin position="456"/>
        <end position="512"/>
    </location>
</feature>
<dbReference type="GeneID" id="101850820"/>
<accession>A0ABM0JW08</accession>
<feature type="region of interest" description="Disordered" evidence="2">
    <location>
        <begin position="1"/>
        <end position="74"/>
    </location>
</feature>
<dbReference type="PANTHER" id="PTHR21707:SF42">
    <property type="entry name" value="FLAGELLUM-ASSOCIATED COILED-COIL DOMAIN-CONTAINING PROTEIN 1"/>
    <property type="match status" value="1"/>
</dbReference>